<gene>
    <name evidence="3" type="ORF">ENL39_05015</name>
</gene>
<dbReference type="GO" id="GO:0005829">
    <property type="term" value="C:cytosol"/>
    <property type="evidence" value="ECO:0007669"/>
    <property type="project" value="TreeGrafter"/>
</dbReference>
<evidence type="ECO:0000256" key="1">
    <source>
        <dbReference type="ARBA" id="ARBA00022801"/>
    </source>
</evidence>
<dbReference type="InterPro" id="IPR051695">
    <property type="entry name" value="Phosphoglycerate_Mutase"/>
</dbReference>
<evidence type="ECO:0000313" key="3">
    <source>
        <dbReference type="EMBL" id="HHF98829.1"/>
    </source>
</evidence>
<keyword evidence="1" id="KW-0378">Hydrolase</keyword>
<accession>A0A7V5HZK8</accession>
<evidence type="ECO:0000256" key="2">
    <source>
        <dbReference type="PIRSR" id="PIRSR613078-2"/>
    </source>
</evidence>
<reference evidence="3" key="1">
    <citation type="journal article" date="2020" name="mSystems">
        <title>Genome- and Community-Level Interaction Insights into Carbon Utilization and Element Cycling Functions of Hydrothermarchaeota in Hydrothermal Sediment.</title>
        <authorList>
            <person name="Zhou Z."/>
            <person name="Liu Y."/>
            <person name="Xu W."/>
            <person name="Pan J."/>
            <person name="Luo Z.H."/>
            <person name="Li M."/>
        </authorList>
    </citation>
    <scope>NUCLEOTIDE SEQUENCE [LARGE SCALE GENOMIC DNA]</scope>
    <source>
        <strain evidence="3">HyVt-92</strain>
    </source>
</reference>
<sequence>MNDGVFIFLIRHGRTEWNKKKIFRGHIDIPLDEVGIQQAEKAGKYLQEVAFTTIYSSTLRRAFQTAQIISRYQSKSVEVIPCQGFSDLNYGEWEGKSYERVKEEYPALYKMWEEKPHKVKIPGGETLSEAAERSFKALEEIILKHKGHFIGIVSHRVIIKLVILKMLGIGESGFWMIRQDPCCINIVRFYGYKFSILRVNDTSHIFTLKENLGISDF</sequence>
<dbReference type="SUPFAM" id="SSF53254">
    <property type="entry name" value="Phosphoglycerate mutase-like"/>
    <property type="match status" value="1"/>
</dbReference>
<dbReference type="CDD" id="cd07067">
    <property type="entry name" value="HP_PGM_like"/>
    <property type="match status" value="1"/>
</dbReference>
<name>A0A7V5HZK8_UNCAE</name>
<proteinExistence type="predicted"/>
<dbReference type="PANTHER" id="PTHR46517">
    <property type="entry name" value="FRUCTOSE-2,6-BISPHOSPHATASE TIGAR"/>
    <property type="match status" value="1"/>
</dbReference>
<protein>
    <submittedName>
        <fullName evidence="3">Histidine phosphatase family protein</fullName>
    </submittedName>
</protein>
<comment type="caution">
    <text evidence="3">The sequence shown here is derived from an EMBL/GenBank/DDBJ whole genome shotgun (WGS) entry which is preliminary data.</text>
</comment>
<dbReference type="GO" id="GO:0004331">
    <property type="term" value="F:fructose-2,6-bisphosphate 2-phosphatase activity"/>
    <property type="evidence" value="ECO:0007669"/>
    <property type="project" value="TreeGrafter"/>
</dbReference>
<dbReference type="GO" id="GO:0045820">
    <property type="term" value="P:negative regulation of glycolytic process"/>
    <property type="evidence" value="ECO:0007669"/>
    <property type="project" value="TreeGrafter"/>
</dbReference>
<dbReference type="AlphaFoldDB" id="A0A7V5HZK8"/>
<feature type="binding site" evidence="2">
    <location>
        <begin position="11"/>
        <end position="18"/>
    </location>
    <ligand>
        <name>substrate</name>
    </ligand>
</feature>
<dbReference type="Gene3D" id="3.40.50.1240">
    <property type="entry name" value="Phosphoglycerate mutase-like"/>
    <property type="match status" value="1"/>
</dbReference>
<feature type="binding site" evidence="2">
    <location>
        <position position="61"/>
    </location>
    <ligand>
        <name>substrate</name>
    </ligand>
</feature>
<dbReference type="EMBL" id="DRTT01000141">
    <property type="protein sequence ID" value="HHF98829.1"/>
    <property type="molecule type" value="Genomic_DNA"/>
</dbReference>
<dbReference type="Pfam" id="PF00300">
    <property type="entry name" value="His_Phos_1"/>
    <property type="match status" value="1"/>
</dbReference>
<dbReference type="GO" id="GO:0043456">
    <property type="term" value="P:regulation of pentose-phosphate shunt"/>
    <property type="evidence" value="ECO:0007669"/>
    <property type="project" value="TreeGrafter"/>
</dbReference>
<dbReference type="InterPro" id="IPR029033">
    <property type="entry name" value="His_PPase_superfam"/>
</dbReference>
<dbReference type="InterPro" id="IPR013078">
    <property type="entry name" value="His_Pase_superF_clade-1"/>
</dbReference>
<dbReference type="PANTHER" id="PTHR46517:SF1">
    <property type="entry name" value="FRUCTOSE-2,6-BISPHOSPHATASE TIGAR"/>
    <property type="match status" value="1"/>
</dbReference>
<dbReference type="SMART" id="SM00855">
    <property type="entry name" value="PGAM"/>
    <property type="match status" value="1"/>
</dbReference>
<organism evidence="3">
    <name type="scientific">Aerophobetes bacterium</name>
    <dbReference type="NCBI Taxonomy" id="2030807"/>
    <lineage>
        <taxon>Bacteria</taxon>
        <taxon>Candidatus Aerophobota</taxon>
    </lineage>
</organism>
<dbReference type="Proteomes" id="UP000886070">
    <property type="component" value="Unassembled WGS sequence"/>
</dbReference>